<name>A0A447CPK5_9BRAD</name>
<gene>
    <name evidence="1" type="ORF">RHODGE_RHODGE_00135</name>
</gene>
<protein>
    <recommendedName>
        <fullName evidence="3">Type I-U CRISPR-associated protein Cas8c</fullName>
    </recommendedName>
</protein>
<dbReference type="Proteomes" id="UP000289200">
    <property type="component" value="Unassembled WGS sequence"/>
</dbReference>
<accession>A0A447CPK5</accession>
<dbReference type="OrthoDB" id="129560at2"/>
<dbReference type="InterPro" id="IPR026391">
    <property type="entry name" value="Cas_GSU0052"/>
</dbReference>
<dbReference type="RefSeq" id="WP_129607239.1">
    <property type="nucleotide sequence ID" value="NZ_UWOC01000010.1"/>
</dbReference>
<dbReference type="NCBIfam" id="TIGR04106">
    <property type="entry name" value="cas8c_GSU0052"/>
    <property type="match status" value="1"/>
</dbReference>
<evidence type="ECO:0008006" key="3">
    <source>
        <dbReference type="Google" id="ProtNLM"/>
    </source>
</evidence>
<evidence type="ECO:0000313" key="2">
    <source>
        <dbReference type="Proteomes" id="UP000289200"/>
    </source>
</evidence>
<reference evidence="2" key="1">
    <citation type="submission" date="2018-10" db="EMBL/GenBank/DDBJ databases">
        <authorList>
            <person name="Peiro R."/>
            <person name="Begona"/>
            <person name="Cbmso G."/>
            <person name="Lopez M."/>
            <person name="Gonzalez S."/>
            <person name="Sacristan E."/>
            <person name="Castillo E."/>
        </authorList>
    </citation>
    <scope>NUCLEOTIDE SEQUENCE [LARGE SCALE GENOMIC DNA]</scope>
</reference>
<proteinExistence type="predicted"/>
<dbReference type="EMBL" id="UWOC01000010">
    <property type="protein sequence ID" value="VCU07045.1"/>
    <property type="molecule type" value="Genomic_DNA"/>
</dbReference>
<sequence length="292" mass="30929">MGTSIIPVDLLNPGQVFACLGFLEAADLLCGPAEGGFVWDEETDTLARFALTAAGSKAPVAAIVSFLRQATVSACVPAGSPLRAKEPGVDTIELEAGVFPCREPDTPSALPAMLACGGSPERLVVDHWADGSSRDTLKFWAGMAGYSGAALVRDMLEQIAAWPEDVTAAAISDPFNASALQSSSLRFDLRKDYVAIGLGFTVNAHPSMAIVGYPLVEVLAAVGLSHARPLRIDKLHYRYGVIGEVVPPPFARAALGGATAPFRTRRFSMRLLWPGQEGQARAISFAEEEMSR</sequence>
<evidence type="ECO:0000313" key="1">
    <source>
        <dbReference type="EMBL" id="VCU07045.1"/>
    </source>
</evidence>
<dbReference type="AlphaFoldDB" id="A0A447CPK5"/>
<organism evidence="1 2">
    <name type="scientific">Rhodoplanes serenus</name>
    <dbReference type="NCBI Taxonomy" id="200615"/>
    <lineage>
        <taxon>Bacteria</taxon>
        <taxon>Pseudomonadati</taxon>
        <taxon>Pseudomonadota</taxon>
        <taxon>Alphaproteobacteria</taxon>
        <taxon>Hyphomicrobiales</taxon>
        <taxon>Nitrobacteraceae</taxon>
        <taxon>Rhodoplanes</taxon>
    </lineage>
</organism>
<comment type="caution">
    <text evidence="1">The sequence shown here is derived from an EMBL/GenBank/DDBJ whole genome shotgun (WGS) entry which is preliminary data.</text>
</comment>
<keyword evidence="2" id="KW-1185">Reference proteome</keyword>